<dbReference type="PANTHER" id="PTHR10434:SF64">
    <property type="entry name" value="1-ACYL-SN-GLYCEROL-3-PHOSPHATE ACYLTRANSFERASE-RELATED"/>
    <property type="match status" value="1"/>
</dbReference>
<dbReference type="PANTHER" id="PTHR10434">
    <property type="entry name" value="1-ACYL-SN-GLYCEROL-3-PHOSPHATE ACYLTRANSFERASE"/>
    <property type="match status" value="1"/>
</dbReference>
<protein>
    <recommendedName>
        <fullName evidence="7">Phospholipid/glycerol acyltransferase domain-containing protein</fullName>
    </recommendedName>
</protein>
<dbReference type="SUPFAM" id="SSF69593">
    <property type="entry name" value="Glycerol-3-phosphate (1)-acyltransferase"/>
    <property type="match status" value="1"/>
</dbReference>
<proteinExistence type="predicted"/>
<dbReference type="GO" id="GO:0006654">
    <property type="term" value="P:phosphatidic acid biosynthetic process"/>
    <property type="evidence" value="ECO:0007669"/>
    <property type="project" value="TreeGrafter"/>
</dbReference>
<evidence type="ECO:0000256" key="3">
    <source>
        <dbReference type="ARBA" id="ARBA00022679"/>
    </source>
</evidence>
<dbReference type="InterPro" id="IPR002123">
    <property type="entry name" value="Plipid/glycerol_acylTrfase"/>
</dbReference>
<dbReference type="EMBL" id="HBGU01023877">
    <property type="protein sequence ID" value="CAD9440877.1"/>
    <property type="molecule type" value="Transcribed_RNA"/>
</dbReference>
<keyword evidence="6" id="KW-1133">Transmembrane helix</keyword>
<accession>A0A7S2D0N1</accession>
<evidence type="ECO:0000313" key="8">
    <source>
        <dbReference type="EMBL" id="CAD9440877.1"/>
    </source>
</evidence>
<evidence type="ECO:0000256" key="5">
    <source>
        <dbReference type="ARBA" id="ARBA00023315"/>
    </source>
</evidence>
<feature type="domain" description="Phospholipid/glycerol acyltransferase" evidence="7">
    <location>
        <begin position="136"/>
        <end position="250"/>
    </location>
</feature>
<evidence type="ECO:0000256" key="1">
    <source>
        <dbReference type="ARBA" id="ARBA00005189"/>
    </source>
</evidence>
<gene>
    <name evidence="8" type="ORF">CBRE1094_LOCUS12985</name>
</gene>
<keyword evidence="5" id="KW-0012">Acyltransferase</keyword>
<dbReference type="Pfam" id="PF01553">
    <property type="entry name" value="Acyltransferase"/>
    <property type="match status" value="1"/>
</dbReference>
<reference evidence="8" key="1">
    <citation type="submission" date="2021-01" db="EMBL/GenBank/DDBJ databases">
        <authorList>
            <person name="Corre E."/>
            <person name="Pelletier E."/>
            <person name="Niang G."/>
            <person name="Scheremetjew M."/>
            <person name="Finn R."/>
            <person name="Kale V."/>
            <person name="Holt S."/>
            <person name="Cochrane G."/>
            <person name="Meng A."/>
            <person name="Brown T."/>
            <person name="Cohen L."/>
        </authorList>
    </citation>
    <scope>NUCLEOTIDE SEQUENCE</scope>
    <source>
        <strain evidence="8">UTEX LB 985</strain>
    </source>
</reference>
<evidence type="ECO:0000259" key="7">
    <source>
        <dbReference type="SMART" id="SM00563"/>
    </source>
</evidence>
<feature type="transmembrane region" description="Helical" evidence="6">
    <location>
        <begin position="66"/>
        <end position="90"/>
    </location>
</feature>
<name>A0A7S2D0N1_9EUKA</name>
<dbReference type="GO" id="GO:0003841">
    <property type="term" value="F:1-acylglycerol-3-phosphate O-acyltransferase activity"/>
    <property type="evidence" value="ECO:0007669"/>
    <property type="project" value="TreeGrafter"/>
</dbReference>
<sequence length="310" mass="34376">MVTGTVPPLRHHVCLTSHAVRQAVRCQPPLMSSVADTTFPQHEPPPPLIPRLSIRAKGQTFTPPGVLLGFSVFATAFIVQIPVFLCYLWALVFDRKRRRGIDWVIHFWARVSMTICGYRPEVVGLENLDGLRDKNCLFVPNHTSFLDILTLTGFIPMPMKYVSKSSILKIPLIGWPMLLAGHIALQTESRRSQLQTFKDTVQALEDGNSVITFPEGGRSTDGTLKPFKRGPFKMAMRSGVPIVPVSICGLAQWYPKGTLLPYNVPKGVRVVIHAPIDPSEGRTEGELCDRSYNIVNSALPDYQRGPPLAA</sequence>
<dbReference type="CDD" id="cd07989">
    <property type="entry name" value="LPLAT_AGPAT-like"/>
    <property type="match status" value="1"/>
</dbReference>
<keyword evidence="6" id="KW-0812">Transmembrane</keyword>
<dbReference type="SMART" id="SM00563">
    <property type="entry name" value="PlsC"/>
    <property type="match status" value="1"/>
</dbReference>
<evidence type="ECO:0000256" key="2">
    <source>
        <dbReference type="ARBA" id="ARBA00022516"/>
    </source>
</evidence>
<keyword evidence="6" id="KW-0472">Membrane</keyword>
<dbReference type="AlphaFoldDB" id="A0A7S2D0N1"/>
<organism evidence="8">
    <name type="scientific">Haptolina brevifila</name>
    <dbReference type="NCBI Taxonomy" id="156173"/>
    <lineage>
        <taxon>Eukaryota</taxon>
        <taxon>Haptista</taxon>
        <taxon>Haptophyta</taxon>
        <taxon>Prymnesiophyceae</taxon>
        <taxon>Prymnesiales</taxon>
        <taxon>Prymnesiaceae</taxon>
        <taxon>Haptolina</taxon>
    </lineage>
</organism>
<keyword evidence="3" id="KW-0808">Transferase</keyword>
<keyword evidence="4" id="KW-0443">Lipid metabolism</keyword>
<evidence type="ECO:0000256" key="6">
    <source>
        <dbReference type="SAM" id="Phobius"/>
    </source>
</evidence>
<comment type="pathway">
    <text evidence="1">Lipid metabolism.</text>
</comment>
<evidence type="ECO:0000256" key="4">
    <source>
        <dbReference type="ARBA" id="ARBA00023098"/>
    </source>
</evidence>
<keyword evidence="2" id="KW-0444">Lipid biosynthesis</keyword>